<dbReference type="InterPro" id="IPR056906">
    <property type="entry name" value="ORF2/G2P_dom"/>
</dbReference>
<reference evidence="2" key="2">
    <citation type="submission" date="2015-07" db="EMBL/GenBank/DDBJ databases">
        <title>Plasmids, circular viruses and viroids from rat gut.</title>
        <authorList>
            <person name="Jorgensen T.J."/>
            <person name="Hansen M.A."/>
            <person name="Xu Z."/>
            <person name="Tabak M.A."/>
            <person name="Sorensen S.J."/>
            <person name="Hansen L.H."/>
        </authorList>
    </citation>
    <scope>NUCLEOTIDE SEQUENCE</scope>
    <source>
        <strain evidence="2">RGFK1426</strain>
    </source>
</reference>
<reference evidence="2" key="1">
    <citation type="submission" date="2015-06" db="EMBL/GenBank/DDBJ databases">
        <authorList>
            <person name="Joergensen T."/>
        </authorList>
    </citation>
    <scope>NUCLEOTIDE SEQUENCE</scope>
    <source>
        <strain evidence="2">RGFK1426</strain>
    </source>
</reference>
<evidence type="ECO:0000313" key="2">
    <source>
        <dbReference type="EMBL" id="CRY97222.1"/>
    </source>
</evidence>
<dbReference type="EMBL" id="LN853972">
    <property type="protein sequence ID" value="CRY97222.1"/>
    <property type="molecule type" value="Genomic_DNA"/>
</dbReference>
<proteinExistence type="predicted"/>
<protein>
    <recommendedName>
        <fullName evidence="1">Replication-associated protein ORF2/G2P domain-containing protein</fullName>
    </recommendedName>
</protein>
<accession>A0A0H5QN79</accession>
<name>A0A0H5QN79_9ZZZZ</name>
<dbReference type="Pfam" id="PF23343">
    <property type="entry name" value="REP_ORF2-G2P"/>
    <property type="match status" value="1"/>
</dbReference>
<feature type="domain" description="Replication-associated protein ORF2/G2P" evidence="1">
    <location>
        <begin position="52"/>
        <end position="151"/>
    </location>
</feature>
<organism evidence="2">
    <name type="scientific">uncultured prokaryote</name>
    <dbReference type="NCBI Taxonomy" id="198431"/>
    <lineage>
        <taxon>unclassified sequences</taxon>
        <taxon>environmental samples</taxon>
    </lineage>
</organism>
<dbReference type="AlphaFoldDB" id="A0A0H5QN79"/>
<sequence>MCVSPVRVVDPASGGAEIEVSCGKCGRCRWNRVNGFVGRALCESATSDWTACVTLTYRDSGSSAAHVIDKRHFQAFVRALRKRGHFFRYLAVGQYGTLRGRAHFHCILFGRGPAPEIPHKENYVVDSWPHGHVFVDWSAGVEAVEYTCRYLFRPGVPGWFSVSKKPPLGWFFWMARARDYYDLRVWPSSFEYLPPGGFKGHSYFLTGAVRRDFVLRLADLWEADPKYDPDQLNEWILNSLERQGDRWVREHPDPELVGDTDVDRLDREVSDRSDSRRLAYRLANDPDWSCASGRWRWKYS</sequence>
<evidence type="ECO:0000259" key="1">
    <source>
        <dbReference type="Pfam" id="PF23343"/>
    </source>
</evidence>